<dbReference type="SUPFAM" id="SSF53474">
    <property type="entry name" value="alpha/beta-Hydrolases"/>
    <property type="match status" value="1"/>
</dbReference>
<dbReference type="InterPro" id="IPR024499">
    <property type="entry name" value="Mbeg1-like"/>
</dbReference>
<dbReference type="Gene3D" id="3.40.50.1820">
    <property type="entry name" value="alpha/beta hydrolase"/>
    <property type="match status" value="1"/>
</dbReference>
<dbReference type="EMBL" id="CAKP01000065">
    <property type="protein sequence ID" value="CCJ33257.1"/>
    <property type="molecule type" value="Genomic_DNA"/>
</dbReference>
<evidence type="ECO:0000313" key="1">
    <source>
        <dbReference type="EMBL" id="CCJ33257.1"/>
    </source>
</evidence>
<comment type="caution">
    <text evidence="1">The sequence shown here is derived from an EMBL/GenBank/DDBJ whole genome shotgun (WGS) entry which is preliminary data.</text>
</comment>
<reference evidence="1 2" key="1">
    <citation type="journal article" date="2011" name="J. Bacteriol.">
        <title>Draft genome sequence of Caloramator australicus strain RC3T, a thermoanaerobe from the Great Artesian Basin of Australia.</title>
        <authorList>
            <person name="Ogg C.D."/>
            <person name="Patel B.K.C."/>
        </authorList>
    </citation>
    <scope>NUCLEOTIDE SEQUENCE [LARGE SCALE GENOMIC DNA]</scope>
    <source>
        <strain evidence="1 2">RC3</strain>
    </source>
</reference>
<dbReference type="Proteomes" id="UP000007652">
    <property type="component" value="Unassembled WGS sequence"/>
</dbReference>
<dbReference type="Pfam" id="PF11187">
    <property type="entry name" value="Mbeg1-like"/>
    <property type="match status" value="1"/>
</dbReference>
<organism evidence="1 2">
    <name type="scientific">Caloramator australicus RC3</name>
    <dbReference type="NCBI Taxonomy" id="857293"/>
    <lineage>
        <taxon>Bacteria</taxon>
        <taxon>Bacillati</taxon>
        <taxon>Bacillota</taxon>
        <taxon>Clostridia</taxon>
        <taxon>Eubacteriales</taxon>
        <taxon>Clostridiaceae</taxon>
        <taxon>Caloramator</taxon>
    </lineage>
</organism>
<keyword evidence="2" id="KW-1185">Reference proteome</keyword>
<dbReference type="InterPro" id="IPR029058">
    <property type="entry name" value="AB_hydrolase_fold"/>
</dbReference>
<dbReference type="OrthoDB" id="6372180at2"/>
<accession>I7LIV9</accession>
<evidence type="ECO:0000313" key="2">
    <source>
        <dbReference type="Proteomes" id="UP000007652"/>
    </source>
</evidence>
<evidence type="ECO:0008006" key="3">
    <source>
        <dbReference type="Google" id="ProtNLM"/>
    </source>
</evidence>
<proteinExistence type="predicted"/>
<gene>
    <name evidence="1" type="ORF">CAAU_1173</name>
</gene>
<dbReference type="RefSeq" id="WP_008908528.1">
    <property type="nucleotide sequence ID" value="NZ_CAKP01000065.1"/>
</dbReference>
<name>I7LIV9_9CLOT</name>
<sequence length="240" mass="28017">MGFVDGLNKKIKLSFYSVVFRNLKTNEIIIAYRGTDSFDDVKYYKEIVSTQKFGQGSFALKVFDKTYSLYPKSKIYLTGHSLGGFLSTYVFMNNTKNGSNSSKPIYNLNNVYCYAFDAPHSTDLLDRIKQNKNSFKGRLNNYYSSYDTRKDFTYSIMKEKQSYFDSNILDYKKESQLINTLDSSNLIRQNSIIMEKSIKTLESLKYELQQSAYRSLKTETEANLNLTLHKVTNFYLYLYK</sequence>
<dbReference type="AlphaFoldDB" id="I7LIV9"/>
<dbReference type="eggNOG" id="ENOG502Z8H8">
    <property type="taxonomic scope" value="Bacteria"/>
</dbReference>
<protein>
    <recommendedName>
        <fullName evidence="3">Fungal lipase-like domain-containing protein</fullName>
    </recommendedName>
</protein>